<reference evidence="2" key="2">
    <citation type="submission" date="2020-11" db="EMBL/GenBank/DDBJ databases">
        <authorList>
            <person name="Cecchin M."/>
            <person name="Marcolungo L."/>
            <person name="Rossato M."/>
            <person name="Girolomoni L."/>
            <person name="Cosentino E."/>
            <person name="Cuine S."/>
            <person name="Li-Beisson Y."/>
            <person name="Delledonne M."/>
            <person name="Ballottari M."/>
        </authorList>
    </citation>
    <scope>NUCLEOTIDE SEQUENCE</scope>
    <source>
        <strain evidence="2">211/11P</strain>
        <tissue evidence="2">Whole cell</tissue>
    </source>
</reference>
<protein>
    <recommendedName>
        <fullName evidence="1">F-box domain-containing protein</fullName>
    </recommendedName>
</protein>
<dbReference type="PROSITE" id="PS50181">
    <property type="entry name" value="FBOX"/>
    <property type="match status" value="1"/>
</dbReference>
<name>A0A9D4TR51_CHLVU</name>
<comment type="caution">
    <text evidence="2">The sequence shown here is derived from an EMBL/GenBank/DDBJ whole genome shotgun (WGS) entry which is preliminary data.</text>
</comment>
<dbReference type="AlphaFoldDB" id="A0A9D4TR51"/>
<dbReference type="Proteomes" id="UP001055712">
    <property type="component" value="Unassembled WGS sequence"/>
</dbReference>
<sequence>MAALEVSGGSVLVCRLPPLFMAQRLAGISDAAAAYAATQFALFSHAELEPHLDHTVVCDPPAASVDDVWAQVRHDGDLVPFLVVCGSSDDMVTQRIGCHRKALVLAVHVPGKHGYSTMAAATAAAFVTLPAEVLFCVAQKLPVLERRHIPAVCRRLRALSRSECFWSHGDDSSVRLVYSSTDRLKVLAKFLSSLDGPITWRSLELQIRCCVPELADYLLSLGVSLPLLTSFKGFLFSSKAASPLLRLHA</sequence>
<dbReference type="Gene3D" id="1.20.1280.50">
    <property type="match status" value="1"/>
</dbReference>
<dbReference type="EMBL" id="SIDB01000005">
    <property type="protein sequence ID" value="KAI3432484.1"/>
    <property type="molecule type" value="Genomic_DNA"/>
</dbReference>
<reference evidence="2" key="1">
    <citation type="journal article" date="2019" name="Plant J.">
        <title>Chlorella vulgaris genome assembly and annotation reveals the molecular basis for metabolic acclimation to high light conditions.</title>
        <authorList>
            <person name="Cecchin M."/>
            <person name="Marcolungo L."/>
            <person name="Rossato M."/>
            <person name="Girolomoni L."/>
            <person name="Cosentino E."/>
            <person name="Cuine S."/>
            <person name="Li-Beisson Y."/>
            <person name="Delledonne M."/>
            <person name="Ballottari M."/>
        </authorList>
    </citation>
    <scope>NUCLEOTIDE SEQUENCE</scope>
    <source>
        <strain evidence="2">211/11P</strain>
    </source>
</reference>
<evidence type="ECO:0000313" key="2">
    <source>
        <dbReference type="EMBL" id="KAI3432484.1"/>
    </source>
</evidence>
<dbReference type="InterPro" id="IPR001810">
    <property type="entry name" value="F-box_dom"/>
</dbReference>
<gene>
    <name evidence="2" type="ORF">D9Q98_004033</name>
</gene>
<keyword evidence="3" id="KW-1185">Reference proteome</keyword>
<dbReference type="SUPFAM" id="SSF81383">
    <property type="entry name" value="F-box domain"/>
    <property type="match status" value="1"/>
</dbReference>
<feature type="domain" description="F-box" evidence="1">
    <location>
        <begin position="123"/>
        <end position="169"/>
    </location>
</feature>
<organism evidence="2 3">
    <name type="scientific">Chlorella vulgaris</name>
    <name type="common">Green alga</name>
    <dbReference type="NCBI Taxonomy" id="3077"/>
    <lineage>
        <taxon>Eukaryota</taxon>
        <taxon>Viridiplantae</taxon>
        <taxon>Chlorophyta</taxon>
        <taxon>core chlorophytes</taxon>
        <taxon>Trebouxiophyceae</taxon>
        <taxon>Chlorellales</taxon>
        <taxon>Chlorellaceae</taxon>
        <taxon>Chlorella clade</taxon>
        <taxon>Chlorella</taxon>
    </lineage>
</organism>
<dbReference type="SMART" id="SM00256">
    <property type="entry name" value="FBOX"/>
    <property type="match status" value="1"/>
</dbReference>
<dbReference type="Pfam" id="PF00646">
    <property type="entry name" value="F-box"/>
    <property type="match status" value="1"/>
</dbReference>
<evidence type="ECO:0000313" key="3">
    <source>
        <dbReference type="Proteomes" id="UP001055712"/>
    </source>
</evidence>
<proteinExistence type="predicted"/>
<dbReference type="InterPro" id="IPR036047">
    <property type="entry name" value="F-box-like_dom_sf"/>
</dbReference>
<evidence type="ECO:0000259" key="1">
    <source>
        <dbReference type="PROSITE" id="PS50181"/>
    </source>
</evidence>
<accession>A0A9D4TR51</accession>